<dbReference type="SUPFAM" id="SSF47413">
    <property type="entry name" value="lambda repressor-like DNA-binding domains"/>
    <property type="match status" value="1"/>
</dbReference>
<protein>
    <submittedName>
        <fullName evidence="2">Helix-turn-helix domain-containing protein</fullName>
    </submittedName>
</protein>
<organism evidence="2 3">
    <name type="scientific">Almyronema epifaneia S1</name>
    <dbReference type="NCBI Taxonomy" id="2991925"/>
    <lineage>
        <taxon>Bacteria</taxon>
        <taxon>Bacillati</taxon>
        <taxon>Cyanobacteriota</taxon>
        <taxon>Cyanophyceae</taxon>
        <taxon>Nodosilineales</taxon>
        <taxon>Nodosilineaceae</taxon>
        <taxon>Almyronema</taxon>
        <taxon>Almyronema epifaneia</taxon>
    </lineage>
</organism>
<dbReference type="EMBL" id="JBHZOL010000111">
    <property type="protein sequence ID" value="MFE4108459.1"/>
    <property type="molecule type" value="Genomic_DNA"/>
</dbReference>
<feature type="domain" description="HTH cro/C1-type" evidence="1">
    <location>
        <begin position="1"/>
        <end position="57"/>
    </location>
</feature>
<dbReference type="SMART" id="SM00530">
    <property type="entry name" value="HTH_XRE"/>
    <property type="match status" value="1"/>
</dbReference>
<gene>
    <name evidence="2" type="ORF">ACFVKH_19440</name>
</gene>
<evidence type="ECO:0000259" key="1">
    <source>
        <dbReference type="PROSITE" id="PS50943"/>
    </source>
</evidence>
<dbReference type="PROSITE" id="PS50943">
    <property type="entry name" value="HTH_CROC1"/>
    <property type="match status" value="1"/>
</dbReference>
<name>A0ABW6IMD8_9CYAN</name>
<dbReference type="Gene3D" id="1.10.260.40">
    <property type="entry name" value="lambda repressor-like DNA-binding domains"/>
    <property type="match status" value="1"/>
</dbReference>
<dbReference type="Pfam" id="PF01381">
    <property type="entry name" value="HTH_3"/>
    <property type="match status" value="1"/>
</dbReference>
<dbReference type="CDD" id="cd00093">
    <property type="entry name" value="HTH_XRE"/>
    <property type="match status" value="1"/>
</dbReference>
<evidence type="ECO:0000313" key="2">
    <source>
        <dbReference type="EMBL" id="MFE4108459.1"/>
    </source>
</evidence>
<accession>A0ABW6IMD8</accession>
<sequence>MLQARKAKGLNQRELADSTGLNFTYLSKLENDKADYPPKEDAIRAIARILELDEEELIYLAGRLPESEEQFLKQHYDKMPALFKKMQEDPDFAEKVFEGHDFRQ</sequence>
<dbReference type="InterPro" id="IPR001387">
    <property type="entry name" value="Cro/C1-type_HTH"/>
</dbReference>
<proteinExistence type="predicted"/>
<dbReference type="RefSeq" id="WP_377968154.1">
    <property type="nucleotide sequence ID" value="NZ_JBHZOL010000111.1"/>
</dbReference>
<dbReference type="InterPro" id="IPR010982">
    <property type="entry name" value="Lambda_DNA-bd_dom_sf"/>
</dbReference>
<evidence type="ECO:0000313" key="3">
    <source>
        <dbReference type="Proteomes" id="UP001600165"/>
    </source>
</evidence>
<dbReference type="Proteomes" id="UP001600165">
    <property type="component" value="Unassembled WGS sequence"/>
</dbReference>
<keyword evidence="3" id="KW-1185">Reference proteome</keyword>
<reference evidence="2 3" key="1">
    <citation type="submission" date="2024-10" db="EMBL/GenBank/DDBJ databases">
        <authorList>
            <person name="Ratan Roy A."/>
            <person name="Morales Sandoval P.H."/>
            <person name="De Los Santos Villalobos S."/>
            <person name="Chakraborty S."/>
            <person name="Mukherjee J."/>
        </authorList>
    </citation>
    <scope>NUCLEOTIDE SEQUENCE [LARGE SCALE GENOMIC DNA]</scope>
    <source>
        <strain evidence="2 3">S1</strain>
    </source>
</reference>
<comment type="caution">
    <text evidence="2">The sequence shown here is derived from an EMBL/GenBank/DDBJ whole genome shotgun (WGS) entry which is preliminary data.</text>
</comment>